<dbReference type="RefSeq" id="WP_267623239.1">
    <property type="nucleotide sequence ID" value="NZ_JAODIW010000008.1"/>
</dbReference>
<evidence type="ECO:0000313" key="8">
    <source>
        <dbReference type="Proteomes" id="UP001595921"/>
    </source>
</evidence>
<evidence type="ECO:0000256" key="3">
    <source>
        <dbReference type="ARBA" id="ARBA00022741"/>
    </source>
</evidence>
<keyword evidence="2" id="KW-0813">Transport</keyword>
<feature type="region of interest" description="Disordered" evidence="5">
    <location>
        <begin position="1"/>
        <end position="40"/>
    </location>
</feature>
<dbReference type="GO" id="GO:0005524">
    <property type="term" value="F:ATP binding"/>
    <property type="evidence" value="ECO:0007669"/>
    <property type="project" value="UniProtKB-KW"/>
</dbReference>
<evidence type="ECO:0000256" key="2">
    <source>
        <dbReference type="ARBA" id="ARBA00022448"/>
    </source>
</evidence>
<dbReference type="PANTHER" id="PTHR42711:SF5">
    <property type="entry name" value="ABC TRANSPORTER ATP-BINDING PROTEIN NATA"/>
    <property type="match status" value="1"/>
</dbReference>
<evidence type="ECO:0000256" key="4">
    <source>
        <dbReference type="ARBA" id="ARBA00022840"/>
    </source>
</evidence>
<dbReference type="EMBL" id="JBHSDS010000010">
    <property type="protein sequence ID" value="MFC4360064.1"/>
    <property type="molecule type" value="Genomic_DNA"/>
</dbReference>
<dbReference type="PROSITE" id="PS50893">
    <property type="entry name" value="ABC_TRANSPORTER_2"/>
    <property type="match status" value="1"/>
</dbReference>
<organism evidence="7 8">
    <name type="scientific">Halobium salinum</name>
    <dbReference type="NCBI Taxonomy" id="1364940"/>
    <lineage>
        <taxon>Archaea</taxon>
        <taxon>Methanobacteriati</taxon>
        <taxon>Methanobacteriota</taxon>
        <taxon>Stenosarchaea group</taxon>
        <taxon>Halobacteria</taxon>
        <taxon>Halobacteriales</taxon>
        <taxon>Haloferacaceae</taxon>
        <taxon>Halobium</taxon>
    </lineage>
</organism>
<dbReference type="PANTHER" id="PTHR42711">
    <property type="entry name" value="ABC TRANSPORTER ATP-BINDING PROTEIN"/>
    <property type="match status" value="1"/>
</dbReference>
<dbReference type="Proteomes" id="UP001595921">
    <property type="component" value="Unassembled WGS sequence"/>
</dbReference>
<evidence type="ECO:0000313" key="7">
    <source>
        <dbReference type="EMBL" id="MFC4360064.1"/>
    </source>
</evidence>
<dbReference type="InterPro" id="IPR003593">
    <property type="entry name" value="AAA+_ATPase"/>
</dbReference>
<keyword evidence="3" id="KW-0547">Nucleotide-binding</keyword>
<proteinExistence type="inferred from homology"/>
<accession>A0ABD5PHQ6</accession>
<keyword evidence="8" id="KW-1185">Reference proteome</keyword>
<gene>
    <name evidence="7" type="ORF">ACFO0N_19110</name>
</gene>
<evidence type="ECO:0000256" key="5">
    <source>
        <dbReference type="SAM" id="MobiDB-lite"/>
    </source>
</evidence>
<evidence type="ECO:0000256" key="1">
    <source>
        <dbReference type="ARBA" id="ARBA00005417"/>
    </source>
</evidence>
<comment type="caution">
    <text evidence="7">The sequence shown here is derived from an EMBL/GenBank/DDBJ whole genome shotgun (WGS) entry which is preliminary data.</text>
</comment>
<dbReference type="AlphaFoldDB" id="A0ABD5PHQ6"/>
<dbReference type="InterPro" id="IPR027417">
    <property type="entry name" value="P-loop_NTPase"/>
</dbReference>
<name>A0ABD5PHQ6_9EURY</name>
<feature type="domain" description="ABC transporter" evidence="6">
    <location>
        <begin position="45"/>
        <end position="278"/>
    </location>
</feature>
<reference evidence="7 8" key="1">
    <citation type="journal article" date="2019" name="Int. J. Syst. Evol. Microbiol.">
        <title>The Global Catalogue of Microorganisms (GCM) 10K type strain sequencing project: providing services to taxonomists for standard genome sequencing and annotation.</title>
        <authorList>
            <consortium name="The Broad Institute Genomics Platform"/>
            <consortium name="The Broad Institute Genome Sequencing Center for Infectious Disease"/>
            <person name="Wu L."/>
            <person name="Ma J."/>
        </authorList>
    </citation>
    <scope>NUCLEOTIDE SEQUENCE [LARGE SCALE GENOMIC DNA]</scope>
    <source>
        <strain evidence="7 8">CGMCC 1.12553</strain>
    </source>
</reference>
<dbReference type="SMART" id="SM00382">
    <property type="entry name" value="AAA"/>
    <property type="match status" value="1"/>
</dbReference>
<sequence length="396" mass="41698">MQPPGADEGTAATSAGAEPPEAVDGAATDGDAATRPHLDSGAAAVSVRNLTKTYGDDVRAVDGVSFDVEPGTVVGLLGPNGAGKTTLIKSVLGLVLPDAGAVDIDGVDVYADTREAYRHVGAMLEGARNVYWRLTVRENLRFFAALGDVDPAKARERGEELLDRLDLQEKADTPVNDLSRGMKQKTALACTLSRGVPVVFLDEPTLGLDVESSLSLRRELRRLAEDESTTVVLSSHDMGVIETVCDRVVVLSEGRVVADDSVAALKALFRTQRYRVVVDGRIDDRLDARLRREYEVIRSEPVGDTTHLELAVESGRELHAALGAVLDAGHEVASVDAADPDFEEVFLRLTERDAAPVTDAPVGDDPEGGADAANGADTGVRPGSGANSGADVGADR</sequence>
<dbReference type="InterPro" id="IPR050763">
    <property type="entry name" value="ABC_transporter_ATP-binding"/>
</dbReference>
<evidence type="ECO:0000259" key="6">
    <source>
        <dbReference type="PROSITE" id="PS50893"/>
    </source>
</evidence>
<dbReference type="CDD" id="cd03230">
    <property type="entry name" value="ABC_DR_subfamily_A"/>
    <property type="match status" value="1"/>
</dbReference>
<protein>
    <submittedName>
        <fullName evidence="7">ABC transporter ATP-binding protein</fullName>
    </submittedName>
</protein>
<dbReference type="SUPFAM" id="SSF52540">
    <property type="entry name" value="P-loop containing nucleoside triphosphate hydrolases"/>
    <property type="match status" value="1"/>
</dbReference>
<dbReference type="InterPro" id="IPR003439">
    <property type="entry name" value="ABC_transporter-like_ATP-bd"/>
</dbReference>
<dbReference type="Pfam" id="PF00005">
    <property type="entry name" value="ABC_tran"/>
    <property type="match status" value="1"/>
</dbReference>
<keyword evidence="4 7" id="KW-0067">ATP-binding</keyword>
<dbReference type="Gene3D" id="3.40.50.300">
    <property type="entry name" value="P-loop containing nucleotide triphosphate hydrolases"/>
    <property type="match status" value="1"/>
</dbReference>
<feature type="compositionally biased region" description="Low complexity" evidence="5">
    <location>
        <begin position="369"/>
        <end position="379"/>
    </location>
</feature>
<comment type="similarity">
    <text evidence="1">Belongs to the ABC transporter superfamily.</text>
</comment>
<feature type="region of interest" description="Disordered" evidence="5">
    <location>
        <begin position="353"/>
        <end position="396"/>
    </location>
</feature>